<evidence type="ECO:0000313" key="2">
    <source>
        <dbReference type="Proteomes" id="UP001283361"/>
    </source>
</evidence>
<gene>
    <name evidence="1" type="ORF">RRG08_013091</name>
</gene>
<comment type="caution">
    <text evidence="1">The sequence shown here is derived from an EMBL/GenBank/DDBJ whole genome shotgun (WGS) entry which is preliminary data.</text>
</comment>
<accession>A0AAE1A0J0</accession>
<reference evidence="1" key="1">
    <citation type="journal article" date="2023" name="G3 (Bethesda)">
        <title>A reference genome for the long-term kleptoplast-retaining sea slug Elysia crispata morphotype clarki.</title>
        <authorList>
            <person name="Eastman K.E."/>
            <person name="Pendleton A.L."/>
            <person name="Shaikh M.A."/>
            <person name="Suttiyut T."/>
            <person name="Ogas R."/>
            <person name="Tomko P."/>
            <person name="Gavelis G."/>
            <person name="Widhalm J.R."/>
            <person name="Wisecaver J.H."/>
        </authorList>
    </citation>
    <scope>NUCLEOTIDE SEQUENCE</scope>
    <source>
        <strain evidence="1">ECLA1</strain>
    </source>
</reference>
<name>A0AAE1A0J0_9GAST</name>
<organism evidence="1 2">
    <name type="scientific">Elysia crispata</name>
    <name type="common">lettuce slug</name>
    <dbReference type="NCBI Taxonomy" id="231223"/>
    <lineage>
        <taxon>Eukaryota</taxon>
        <taxon>Metazoa</taxon>
        <taxon>Spiralia</taxon>
        <taxon>Lophotrochozoa</taxon>
        <taxon>Mollusca</taxon>
        <taxon>Gastropoda</taxon>
        <taxon>Heterobranchia</taxon>
        <taxon>Euthyneura</taxon>
        <taxon>Panpulmonata</taxon>
        <taxon>Sacoglossa</taxon>
        <taxon>Placobranchoidea</taxon>
        <taxon>Plakobranchidae</taxon>
        <taxon>Elysia</taxon>
    </lineage>
</organism>
<dbReference type="EMBL" id="JAWDGP010002895">
    <property type="protein sequence ID" value="KAK3778825.1"/>
    <property type="molecule type" value="Genomic_DNA"/>
</dbReference>
<sequence>MYKVSGTVCGRPRPGLPSGSCPLLTVGLDRYHSSRSFIPRSGRSLLTCPLRDRAGVWTGPHRSHSRPRYNRESWSGLAGARWDGSCPVVSSAVETSAARLLQNGTALLGQPLLPRRILASEGNENDTSERLGSTG</sequence>
<evidence type="ECO:0000313" key="1">
    <source>
        <dbReference type="EMBL" id="KAK3778825.1"/>
    </source>
</evidence>
<dbReference type="Proteomes" id="UP001283361">
    <property type="component" value="Unassembled WGS sequence"/>
</dbReference>
<keyword evidence="2" id="KW-1185">Reference proteome</keyword>
<dbReference type="AlphaFoldDB" id="A0AAE1A0J0"/>
<protein>
    <submittedName>
        <fullName evidence="1">Uncharacterized protein</fullName>
    </submittedName>
</protein>
<proteinExistence type="predicted"/>